<evidence type="ECO:0000313" key="4">
    <source>
        <dbReference type="Proteomes" id="UP000239907"/>
    </source>
</evidence>
<name>A0A2S7U4V0_9BACT</name>
<sequence length="237" mass="25319">MLEGKFHYAQVLESSNDTAAALIRSGSGSGTLVLAEEQTKGRGRGGNQWSCPSGQGLLFSLVLEPDLDRSRWSRLALAAGVALAEVLDKSGLSAEMKWPNDIWLNGKKCAGVLVEGCEDFVIIGMGVNVSVLEFPAALNATSLLKESGEQIEREALLADLVQAIIAWGSRCDADFSAVVDAVNLRCAMRGEMIQLQQNGVLRSGMMAGVSEDGYLMLENDGKIEMIAQADAIRLLKS</sequence>
<dbReference type="GO" id="GO:0004077">
    <property type="term" value="F:biotin--[biotin carboxyl-carrier protein] ligase activity"/>
    <property type="evidence" value="ECO:0007669"/>
    <property type="project" value="InterPro"/>
</dbReference>
<evidence type="ECO:0000259" key="2">
    <source>
        <dbReference type="PROSITE" id="PS51733"/>
    </source>
</evidence>
<dbReference type="GO" id="GO:0005737">
    <property type="term" value="C:cytoplasm"/>
    <property type="evidence" value="ECO:0007669"/>
    <property type="project" value="TreeGrafter"/>
</dbReference>
<accession>A0A2S7U4V0</accession>
<dbReference type="SUPFAM" id="SSF55681">
    <property type="entry name" value="Class II aaRS and biotin synthetases"/>
    <property type="match status" value="1"/>
</dbReference>
<comment type="caution">
    <text evidence="3">The sequence shown here is derived from an EMBL/GenBank/DDBJ whole genome shotgun (WGS) entry which is preliminary data.</text>
</comment>
<reference evidence="3 4" key="1">
    <citation type="submission" date="2016-12" db="EMBL/GenBank/DDBJ databases">
        <title>Study of bacterial adaptation to deep sea.</title>
        <authorList>
            <person name="Song J."/>
            <person name="Yoshizawa S."/>
            <person name="Kogure K."/>
        </authorList>
    </citation>
    <scope>NUCLEOTIDE SEQUENCE [LARGE SCALE GENOMIC DNA]</scope>
    <source>
        <strain evidence="3 4">SAORIC-165</strain>
    </source>
</reference>
<dbReference type="PANTHER" id="PTHR12835:SF5">
    <property type="entry name" value="BIOTIN--PROTEIN LIGASE"/>
    <property type="match status" value="1"/>
</dbReference>
<feature type="domain" description="BPL/LPL catalytic" evidence="2">
    <location>
        <begin position="3"/>
        <end position="172"/>
    </location>
</feature>
<dbReference type="PANTHER" id="PTHR12835">
    <property type="entry name" value="BIOTIN PROTEIN LIGASE"/>
    <property type="match status" value="1"/>
</dbReference>
<evidence type="ECO:0000313" key="3">
    <source>
        <dbReference type="EMBL" id="PQJ29352.1"/>
    </source>
</evidence>
<dbReference type="InterPro" id="IPR004143">
    <property type="entry name" value="BPL_LPL_catalytic"/>
</dbReference>
<proteinExistence type="predicted"/>
<keyword evidence="1 3" id="KW-0436">Ligase</keyword>
<dbReference type="InterPro" id="IPR004408">
    <property type="entry name" value="Biotin_CoA_COase_ligase"/>
</dbReference>
<protein>
    <submittedName>
        <fullName evidence="3">Biotin--[acetyl-CoA-carboxylase] ligase</fullName>
    </submittedName>
</protein>
<keyword evidence="4" id="KW-1185">Reference proteome</keyword>
<dbReference type="PROSITE" id="PS51733">
    <property type="entry name" value="BPL_LPL_CATALYTIC"/>
    <property type="match status" value="1"/>
</dbReference>
<organism evidence="3 4">
    <name type="scientific">Rubritalea profundi</name>
    <dbReference type="NCBI Taxonomy" id="1658618"/>
    <lineage>
        <taxon>Bacteria</taxon>
        <taxon>Pseudomonadati</taxon>
        <taxon>Verrucomicrobiota</taxon>
        <taxon>Verrucomicrobiia</taxon>
        <taxon>Verrucomicrobiales</taxon>
        <taxon>Rubritaleaceae</taxon>
        <taxon>Rubritalea</taxon>
    </lineage>
</organism>
<dbReference type="EMBL" id="MQWA01000001">
    <property type="protein sequence ID" value="PQJ29352.1"/>
    <property type="molecule type" value="Genomic_DNA"/>
</dbReference>
<gene>
    <name evidence="3" type="ORF">BSZ32_13225</name>
</gene>
<evidence type="ECO:0000256" key="1">
    <source>
        <dbReference type="ARBA" id="ARBA00022598"/>
    </source>
</evidence>
<dbReference type="Gene3D" id="3.30.930.10">
    <property type="entry name" value="Bira Bifunctional Protein, Domain 2"/>
    <property type="match status" value="1"/>
</dbReference>
<dbReference type="NCBIfam" id="TIGR00121">
    <property type="entry name" value="birA_ligase"/>
    <property type="match status" value="1"/>
</dbReference>
<dbReference type="Proteomes" id="UP000239907">
    <property type="component" value="Unassembled WGS sequence"/>
</dbReference>
<dbReference type="InterPro" id="IPR045864">
    <property type="entry name" value="aa-tRNA-synth_II/BPL/LPL"/>
</dbReference>
<dbReference type="CDD" id="cd16442">
    <property type="entry name" value="BPL"/>
    <property type="match status" value="1"/>
</dbReference>
<dbReference type="Pfam" id="PF03099">
    <property type="entry name" value="BPL_LplA_LipB"/>
    <property type="match status" value="1"/>
</dbReference>
<dbReference type="AlphaFoldDB" id="A0A2S7U4V0"/>